<reference evidence="2" key="1">
    <citation type="journal article" date="2017" name="Nature">
        <title>The sunflower genome provides insights into oil metabolism, flowering and Asterid evolution.</title>
        <authorList>
            <person name="Badouin H."/>
            <person name="Gouzy J."/>
            <person name="Grassa C.J."/>
            <person name="Murat F."/>
            <person name="Staton S.E."/>
            <person name="Cottret L."/>
            <person name="Lelandais-Briere C."/>
            <person name="Owens G.L."/>
            <person name="Carrere S."/>
            <person name="Mayjonade B."/>
            <person name="Legrand L."/>
            <person name="Gill N."/>
            <person name="Kane N.C."/>
            <person name="Bowers J.E."/>
            <person name="Hubner S."/>
            <person name="Bellec A."/>
            <person name="Berard A."/>
            <person name="Berges H."/>
            <person name="Blanchet N."/>
            <person name="Boniface M.C."/>
            <person name="Brunel D."/>
            <person name="Catrice O."/>
            <person name="Chaidir N."/>
            <person name="Claudel C."/>
            <person name="Donnadieu C."/>
            <person name="Faraut T."/>
            <person name="Fievet G."/>
            <person name="Helmstetter N."/>
            <person name="King M."/>
            <person name="Knapp S.J."/>
            <person name="Lai Z."/>
            <person name="Le Paslier M.C."/>
            <person name="Lippi Y."/>
            <person name="Lorenzon L."/>
            <person name="Mandel J.R."/>
            <person name="Marage G."/>
            <person name="Marchand G."/>
            <person name="Marquand E."/>
            <person name="Bret-Mestries E."/>
            <person name="Morien E."/>
            <person name="Nambeesan S."/>
            <person name="Nguyen T."/>
            <person name="Pegot-Espagnet P."/>
            <person name="Pouilly N."/>
            <person name="Raftis F."/>
            <person name="Sallet E."/>
            <person name="Schiex T."/>
            <person name="Thomas J."/>
            <person name="Vandecasteele C."/>
            <person name="Vares D."/>
            <person name="Vear F."/>
            <person name="Vautrin S."/>
            <person name="Crespi M."/>
            <person name="Mangin B."/>
            <person name="Burke J.M."/>
            <person name="Salse J."/>
            <person name="Munos S."/>
            <person name="Vincourt P."/>
            <person name="Rieseberg L.H."/>
            <person name="Langlade N.B."/>
        </authorList>
    </citation>
    <scope>NUCLEOTIDE SEQUENCE</scope>
    <source>
        <tissue evidence="2">Leaves</tissue>
    </source>
</reference>
<protein>
    <recommendedName>
        <fullName evidence="5">Secreted protein</fullName>
    </recommendedName>
</protein>
<sequence length="78" mass="9377">MHDLAIFCHISFLSSFFFHFTHTTQTLERDRDRVRERSAMVRLCVHCLRPAIRLTSSLPQVRVATENENLRERKNDRY</sequence>
<accession>A0A1Y3BW05</accession>
<keyword evidence="4" id="KW-1185">Reference proteome</keyword>
<evidence type="ECO:0008006" key="5">
    <source>
        <dbReference type="Google" id="ProtNLM"/>
    </source>
</evidence>
<dbReference type="InParanoid" id="A0A1Y3BW05"/>
<dbReference type="EMBL" id="KZ114267">
    <property type="protein sequence ID" value="OTF84257.1"/>
    <property type="molecule type" value="Genomic_DNA"/>
</dbReference>
<feature type="signal peptide" evidence="1">
    <location>
        <begin position="1"/>
        <end position="23"/>
    </location>
</feature>
<proteinExistence type="predicted"/>
<reference evidence="3" key="2">
    <citation type="submission" date="2017-02" db="EMBL/GenBank/DDBJ databases">
        <title>Sunflower complete genome.</title>
        <authorList>
            <person name="Langlade N."/>
            <person name="Munos S."/>
        </authorList>
    </citation>
    <scope>NUCLEOTIDE SEQUENCE [LARGE SCALE GENOMIC DNA]</scope>
    <source>
        <tissue evidence="3">Leaves</tissue>
    </source>
</reference>
<evidence type="ECO:0000313" key="3">
    <source>
        <dbReference type="EMBL" id="OTF84257.1"/>
    </source>
</evidence>
<keyword evidence="1" id="KW-0732">Signal</keyword>
<gene>
    <name evidence="3" type="ORF">HannXRQ_Chr00c0946g0578001</name>
    <name evidence="2" type="ORF">HanXRQr2_Chr03g0090581</name>
</gene>
<dbReference type="Gramene" id="mRNA:HanXRQr2_Chr03g0090581">
    <property type="protein sequence ID" value="CDS:HanXRQr2_Chr03g0090581.1"/>
    <property type="gene ID" value="HanXRQr2_Chr03g0090581"/>
</dbReference>
<dbReference type="Proteomes" id="UP000215914">
    <property type="component" value="Unassembled WGS sequence"/>
</dbReference>
<organism evidence="3">
    <name type="scientific">Helianthus annuus</name>
    <name type="common">Common sunflower</name>
    <dbReference type="NCBI Taxonomy" id="4232"/>
    <lineage>
        <taxon>Eukaryota</taxon>
        <taxon>Viridiplantae</taxon>
        <taxon>Streptophyta</taxon>
        <taxon>Embryophyta</taxon>
        <taxon>Tracheophyta</taxon>
        <taxon>Spermatophyta</taxon>
        <taxon>Magnoliopsida</taxon>
        <taxon>eudicotyledons</taxon>
        <taxon>Gunneridae</taxon>
        <taxon>Pentapetalae</taxon>
        <taxon>asterids</taxon>
        <taxon>campanulids</taxon>
        <taxon>Asterales</taxon>
        <taxon>Asteraceae</taxon>
        <taxon>Asteroideae</taxon>
        <taxon>Heliantheae alliance</taxon>
        <taxon>Heliantheae</taxon>
        <taxon>Helianthus</taxon>
    </lineage>
</organism>
<evidence type="ECO:0000313" key="2">
    <source>
        <dbReference type="EMBL" id="KAF5812787.1"/>
    </source>
</evidence>
<feature type="chain" id="PRO_5012282629" description="Secreted protein" evidence="1">
    <location>
        <begin position="24"/>
        <end position="78"/>
    </location>
</feature>
<name>A0A1Y3BW05_HELAN</name>
<dbReference type="EMBL" id="MNCJ02000318">
    <property type="protein sequence ID" value="KAF5812787.1"/>
    <property type="molecule type" value="Genomic_DNA"/>
</dbReference>
<evidence type="ECO:0000313" key="4">
    <source>
        <dbReference type="Proteomes" id="UP000215914"/>
    </source>
</evidence>
<dbReference type="AlphaFoldDB" id="A0A1Y3BW05"/>
<reference evidence="2" key="3">
    <citation type="submission" date="2020-06" db="EMBL/GenBank/DDBJ databases">
        <title>Helianthus annuus Genome sequencing and assembly Release 2.</title>
        <authorList>
            <person name="Gouzy J."/>
            <person name="Langlade N."/>
            <person name="Munos S."/>
        </authorList>
    </citation>
    <scope>NUCLEOTIDE SEQUENCE</scope>
    <source>
        <tissue evidence="2">Leaves</tissue>
    </source>
</reference>
<evidence type="ECO:0000256" key="1">
    <source>
        <dbReference type="SAM" id="SignalP"/>
    </source>
</evidence>